<keyword evidence="6" id="KW-1133">Transmembrane helix</keyword>
<proteinExistence type="inferred from homology"/>
<keyword evidence="11" id="KW-1185">Reference proteome</keyword>
<name>A0A1Y1WAS4_9FUNG</name>
<evidence type="ECO:0000313" key="10">
    <source>
        <dbReference type="EMBL" id="ORX70623.1"/>
    </source>
</evidence>
<evidence type="ECO:0000313" key="11">
    <source>
        <dbReference type="Proteomes" id="UP000193922"/>
    </source>
</evidence>
<comment type="caution">
    <text evidence="10">The sequence shown here is derived from an EMBL/GenBank/DDBJ whole genome shotgun (WGS) entry which is preliminary data.</text>
</comment>
<organism evidence="10 11">
    <name type="scientific">Linderina pennispora</name>
    <dbReference type="NCBI Taxonomy" id="61395"/>
    <lineage>
        <taxon>Eukaryota</taxon>
        <taxon>Fungi</taxon>
        <taxon>Fungi incertae sedis</taxon>
        <taxon>Zoopagomycota</taxon>
        <taxon>Kickxellomycotina</taxon>
        <taxon>Kickxellomycetes</taxon>
        <taxon>Kickxellales</taxon>
        <taxon>Kickxellaceae</taxon>
        <taxon>Linderina</taxon>
    </lineage>
</organism>
<dbReference type="Pfam" id="PF10642">
    <property type="entry name" value="Tom5"/>
    <property type="match status" value="1"/>
</dbReference>
<keyword evidence="8" id="KW-0472">Membrane</keyword>
<evidence type="ECO:0000256" key="6">
    <source>
        <dbReference type="ARBA" id="ARBA00022989"/>
    </source>
</evidence>
<dbReference type="GO" id="GO:0005741">
    <property type="term" value="C:mitochondrial outer membrane"/>
    <property type="evidence" value="ECO:0007669"/>
    <property type="project" value="UniProtKB-SubCell"/>
</dbReference>
<evidence type="ECO:0000256" key="3">
    <source>
        <dbReference type="ARBA" id="ARBA00022692"/>
    </source>
</evidence>
<evidence type="ECO:0000256" key="1">
    <source>
        <dbReference type="ARBA" id="ARBA00004572"/>
    </source>
</evidence>
<evidence type="ECO:0000256" key="2">
    <source>
        <dbReference type="ARBA" id="ARBA00022448"/>
    </source>
</evidence>
<dbReference type="Proteomes" id="UP000193922">
    <property type="component" value="Unassembled WGS sequence"/>
</dbReference>
<comment type="similarity">
    <text evidence="9">Belongs to the Tom5 family.</text>
</comment>
<keyword evidence="3" id="KW-0812">Transmembrane</keyword>
<dbReference type="OrthoDB" id="74813at2759"/>
<keyword evidence="4" id="KW-1000">Mitochondrion outer membrane</keyword>
<evidence type="ECO:0000256" key="4">
    <source>
        <dbReference type="ARBA" id="ARBA00022787"/>
    </source>
</evidence>
<dbReference type="InterPro" id="IPR019603">
    <property type="entry name" value="Tom5"/>
</dbReference>
<keyword evidence="7" id="KW-0496">Mitochondrion</keyword>
<dbReference type="GeneID" id="63806929"/>
<keyword evidence="5" id="KW-0653">Protein transport</keyword>
<comment type="subcellular location">
    <subcellularLocation>
        <location evidence="1">Mitochondrion outer membrane</location>
        <topology evidence="1">Single-pass membrane protein</topology>
    </subcellularLocation>
</comment>
<protein>
    <submittedName>
        <fullName evidence="10">Uncharacterized protein</fullName>
    </submittedName>
</protein>
<reference evidence="10 11" key="1">
    <citation type="submission" date="2016-07" db="EMBL/GenBank/DDBJ databases">
        <title>Pervasive Adenine N6-methylation of Active Genes in Fungi.</title>
        <authorList>
            <consortium name="DOE Joint Genome Institute"/>
            <person name="Mondo S.J."/>
            <person name="Dannebaum R.O."/>
            <person name="Kuo R.C."/>
            <person name="Labutti K."/>
            <person name="Haridas S."/>
            <person name="Kuo A."/>
            <person name="Salamov A."/>
            <person name="Ahrendt S.R."/>
            <person name="Lipzen A."/>
            <person name="Sullivan W."/>
            <person name="Andreopoulos W.B."/>
            <person name="Clum A."/>
            <person name="Lindquist E."/>
            <person name="Daum C."/>
            <person name="Ramamoorthy G.K."/>
            <person name="Gryganskyi A."/>
            <person name="Culley D."/>
            <person name="Magnuson J.K."/>
            <person name="James T.Y."/>
            <person name="O'Malley M.A."/>
            <person name="Stajich J.E."/>
            <person name="Spatafora J.W."/>
            <person name="Visel A."/>
            <person name="Grigoriev I.V."/>
        </authorList>
    </citation>
    <scope>NUCLEOTIDE SEQUENCE [LARGE SCALE GENOMIC DNA]</scope>
    <source>
        <strain evidence="10 11">ATCC 12442</strain>
    </source>
</reference>
<accession>A0A1Y1WAS4</accession>
<dbReference type="EMBL" id="MCFD01000005">
    <property type="protein sequence ID" value="ORX70623.1"/>
    <property type="molecule type" value="Genomic_DNA"/>
</dbReference>
<sequence length="50" mass="5644">MFMPGAPEITPEQQALMRREANKGIMSFVGLVAVLRLVPWAMEHLEKTFA</sequence>
<dbReference type="AlphaFoldDB" id="A0A1Y1WAS4"/>
<evidence type="ECO:0000256" key="9">
    <source>
        <dbReference type="ARBA" id="ARBA00025716"/>
    </source>
</evidence>
<gene>
    <name evidence="10" type="ORF">DL89DRAFT_292263</name>
</gene>
<evidence type="ECO:0000256" key="7">
    <source>
        <dbReference type="ARBA" id="ARBA00023128"/>
    </source>
</evidence>
<keyword evidence="2" id="KW-0813">Transport</keyword>
<dbReference type="GO" id="GO:0015031">
    <property type="term" value="P:protein transport"/>
    <property type="evidence" value="ECO:0007669"/>
    <property type="project" value="UniProtKB-KW"/>
</dbReference>
<dbReference type="RefSeq" id="XP_040744202.1">
    <property type="nucleotide sequence ID" value="XM_040890281.1"/>
</dbReference>
<evidence type="ECO:0000256" key="8">
    <source>
        <dbReference type="ARBA" id="ARBA00023136"/>
    </source>
</evidence>
<dbReference type="GO" id="GO:0006626">
    <property type="term" value="P:protein targeting to mitochondrion"/>
    <property type="evidence" value="ECO:0007669"/>
    <property type="project" value="UniProtKB-ARBA"/>
</dbReference>
<evidence type="ECO:0000256" key="5">
    <source>
        <dbReference type="ARBA" id="ARBA00022927"/>
    </source>
</evidence>